<organism evidence="2 3">
    <name type="scientific">Psychromarinibacter halotolerans</name>
    <dbReference type="NCBI Taxonomy" id="1775175"/>
    <lineage>
        <taxon>Bacteria</taxon>
        <taxon>Pseudomonadati</taxon>
        <taxon>Pseudomonadota</taxon>
        <taxon>Alphaproteobacteria</taxon>
        <taxon>Rhodobacterales</taxon>
        <taxon>Paracoccaceae</taxon>
        <taxon>Psychromarinibacter</taxon>
    </lineage>
</organism>
<sequence length="203" mass="21750">MPRYEYKVVPAPKKAGKVKGVKGTEARFAHELASLMNQYGADGWEYQRTDTLPCEERSGLTGRTTTFQNMLVFRRELESGLRAADAIASVHVDQPAPMTPPAAPVHTPPHAETHAPRADAPGPVHSPAPSVAATPSLSADPTRRIDGEMAFSRAPFHHRNDAKDEPQISARTPEGHAPRLGAAGHPEPADPPAETSPGVARRS</sequence>
<name>A0ABV7GVQ7_9RHOB</name>
<comment type="caution">
    <text evidence="2">The sequence shown here is derived from an EMBL/GenBank/DDBJ whole genome shotgun (WGS) entry which is preliminary data.</text>
</comment>
<feature type="compositionally biased region" description="Pro residues" evidence="1">
    <location>
        <begin position="97"/>
        <end position="107"/>
    </location>
</feature>
<dbReference type="Proteomes" id="UP001595632">
    <property type="component" value="Unassembled WGS sequence"/>
</dbReference>
<keyword evidence="3" id="KW-1185">Reference proteome</keyword>
<evidence type="ECO:0000256" key="1">
    <source>
        <dbReference type="SAM" id="MobiDB-lite"/>
    </source>
</evidence>
<proteinExistence type="predicted"/>
<reference evidence="3" key="1">
    <citation type="journal article" date="2019" name="Int. J. Syst. Evol. Microbiol.">
        <title>The Global Catalogue of Microorganisms (GCM) 10K type strain sequencing project: providing services to taxonomists for standard genome sequencing and annotation.</title>
        <authorList>
            <consortium name="The Broad Institute Genomics Platform"/>
            <consortium name="The Broad Institute Genome Sequencing Center for Infectious Disease"/>
            <person name="Wu L."/>
            <person name="Ma J."/>
        </authorList>
    </citation>
    <scope>NUCLEOTIDE SEQUENCE [LARGE SCALE GENOMIC DNA]</scope>
    <source>
        <strain evidence="3">KCTC 52366</strain>
    </source>
</reference>
<feature type="region of interest" description="Disordered" evidence="1">
    <location>
        <begin position="94"/>
        <end position="203"/>
    </location>
</feature>
<evidence type="ECO:0000313" key="3">
    <source>
        <dbReference type="Proteomes" id="UP001595632"/>
    </source>
</evidence>
<gene>
    <name evidence="2" type="ORF">ACFOGP_18415</name>
</gene>
<dbReference type="EMBL" id="JBHRTB010000010">
    <property type="protein sequence ID" value="MFC3144703.1"/>
    <property type="molecule type" value="Genomic_DNA"/>
</dbReference>
<dbReference type="RefSeq" id="WP_379561400.1">
    <property type="nucleotide sequence ID" value="NZ_JARGYD010000013.1"/>
</dbReference>
<evidence type="ECO:0000313" key="2">
    <source>
        <dbReference type="EMBL" id="MFC3144703.1"/>
    </source>
</evidence>
<accession>A0ABV7GVQ7</accession>
<protein>
    <recommendedName>
        <fullName evidence="4">DUF4177 domain-containing protein</fullName>
    </recommendedName>
</protein>
<evidence type="ECO:0008006" key="4">
    <source>
        <dbReference type="Google" id="ProtNLM"/>
    </source>
</evidence>